<organism evidence="1">
    <name type="scientific">Physcomitrium patens</name>
    <name type="common">Spreading-leaved earth moss</name>
    <name type="synonym">Physcomitrella patens</name>
    <dbReference type="NCBI Taxonomy" id="3218"/>
    <lineage>
        <taxon>Eukaryota</taxon>
        <taxon>Viridiplantae</taxon>
        <taxon>Streptophyta</taxon>
        <taxon>Embryophyta</taxon>
        <taxon>Bryophyta</taxon>
        <taxon>Bryophytina</taxon>
        <taxon>Bryopsida</taxon>
        <taxon>Funariidae</taxon>
        <taxon>Funariales</taxon>
        <taxon>Funariaceae</taxon>
        <taxon>Physcomitrium</taxon>
    </lineage>
</organism>
<dbReference type="EMBL" id="ABEU02000001">
    <property type="protein sequence ID" value="PNR61687.1"/>
    <property type="molecule type" value="Genomic_DNA"/>
</dbReference>
<accession>A0A2K1L6M9</accession>
<dbReference type="Proteomes" id="UP000006727">
    <property type="component" value="Chromosome 1"/>
</dbReference>
<evidence type="ECO:0000313" key="1">
    <source>
        <dbReference type="EMBL" id="PNR61687.1"/>
    </source>
</evidence>
<protein>
    <submittedName>
        <fullName evidence="1 2">Uncharacterized protein</fullName>
    </submittedName>
</protein>
<evidence type="ECO:0000313" key="3">
    <source>
        <dbReference type="Proteomes" id="UP000006727"/>
    </source>
</evidence>
<name>A0A2K1L6M9_PHYPA</name>
<dbReference type="AlphaFoldDB" id="A0A2K1L6M9"/>
<reference evidence="1 3" key="1">
    <citation type="journal article" date="2008" name="Science">
        <title>The Physcomitrella genome reveals evolutionary insights into the conquest of land by plants.</title>
        <authorList>
            <person name="Rensing S."/>
            <person name="Lang D."/>
            <person name="Zimmer A."/>
            <person name="Terry A."/>
            <person name="Salamov A."/>
            <person name="Shapiro H."/>
            <person name="Nishiyama T."/>
            <person name="Perroud P.-F."/>
            <person name="Lindquist E."/>
            <person name="Kamisugi Y."/>
            <person name="Tanahashi T."/>
            <person name="Sakakibara K."/>
            <person name="Fujita T."/>
            <person name="Oishi K."/>
            <person name="Shin-I T."/>
            <person name="Kuroki Y."/>
            <person name="Toyoda A."/>
            <person name="Suzuki Y."/>
            <person name="Hashimoto A."/>
            <person name="Yamaguchi K."/>
            <person name="Sugano A."/>
            <person name="Kohara Y."/>
            <person name="Fujiyama A."/>
            <person name="Anterola A."/>
            <person name="Aoki S."/>
            <person name="Ashton N."/>
            <person name="Barbazuk W.B."/>
            <person name="Barker E."/>
            <person name="Bennetzen J."/>
            <person name="Bezanilla M."/>
            <person name="Blankenship R."/>
            <person name="Cho S.H."/>
            <person name="Dutcher S."/>
            <person name="Estelle M."/>
            <person name="Fawcett J.A."/>
            <person name="Gundlach H."/>
            <person name="Hanada K."/>
            <person name="Heyl A."/>
            <person name="Hicks K.A."/>
            <person name="Hugh J."/>
            <person name="Lohr M."/>
            <person name="Mayer K."/>
            <person name="Melkozernov A."/>
            <person name="Murata T."/>
            <person name="Nelson D."/>
            <person name="Pils B."/>
            <person name="Prigge M."/>
            <person name="Reiss B."/>
            <person name="Renner T."/>
            <person name="Rombauts S."/>
            <person name="Rushton P."/>
            <person name="Sanderfoot A."/>
            <person name="Schween G."/>
            <person name="Shiu S.-H."/>
            <person name="Stueber K."/>
            <person name="Theodoulou F.L."/>
            <person name="Tu H."/>
            <person name="Van de Peer Y."/>
            <person name="Verrier P.J."/>
            <person name="Waters E."/>
            <person name="Wood A."/>
            <person name="Yang L."/>
            <person name="Cove D."/>
            <person name="Cuming A."/>
            <person name="Hasebe M."/>
            <person name="Lucas S."/>
            <person name="Mishler D.B."/>
            <person name="Reski R."/>
            <person name="Grigoriev I."/>
            <person name="Quatrano R.S."/>
            <person name="Boore J.L."/>
        </authorList>
    </citation>
    <scope>NUCLEOTIDE SEQUENCE [LARGE SCALE GENOMIC DNA]</scope>
    <source>
        <strain evidence="2 3">cv. Gransden 2004</strain>
    </source>
</reference>
<keyword evidence="3" id="KW-1185">Reference proteome</keyword>
<proteinExistence type="predicted"/>
<dbReference type="Gramene" id="Pp3c1_2841V3.1">
    <property type="protein sequence ID" value="PAC:32969488.CDS.1"/>
    <property type="gene ID" value="Pp3c1_2841"/>
</dbReference>
<dbReference type="EnsemblPlants" id="Pp3c1_2841V3.1">
    <property type="protein sequence ID" value="PAC:32969488.CDS.1"/>
    <property type="gene ID" value="Pp3c1_2841"/>
</dbReference>
<evidence type="ECO:0000313" key="2">
    <source>
        <dbReference type="EnsemblPlants" id="PAC:32969488.CDS.1"/>
    </source>
</evidence>
<gene>
    <name evidence="1" type="ORF">PHYPA_000110</name>
</gene>
<reference evidence="1 3" key="2">
    <citation type="journal article" date="2018" name="Plant J.">
        <title>The Physcomitrella patens chromosome-scale assembly reveals moss genome structure and evolution.</title>
        <authorList>
            <person name="Lang D."/>
            <person name="Ullrich K.K."/>
            <person name="Murat F."/>
            <person name="Fuchs J."/>
            <person name="Jenkins J."/>
            <person name="Haas F.B."/>
            <person name="Piednoel M."/>
            <person name="Gundlach H."/>
            <person name="Van Bel M."/>
            <person name="Meyberg R."/>
            <person name="Vives C."/>
            <person name="Morata J."/>
            <person name="Symeonidi A."/>
            <person name="Hiss M."/>
            <person name="Muchero W."/>
            <person name="Kamisugi Y."/>
            <person name="Saleh O."/>
            <person name="Blanc G."/>
            <person name="Decker E.L."/>
            <person name="van Gessel N."/>
            <person name="Grimwood J."/>
            <person name="Hayes R.D."/>
            <person name="Graham S.W."/>
            <person name="Gunter L.E."/>
            <person name="McDaniel S.F."/>
            <person name="Hoernstein S.N.W."/>
            <person name="Larsson A."/>
            <person name="Li F.W."/>
            <person name="Perroud P.F."/>
            <person name="Phillips J."/>
            <person name="Ranjan P."/>
            <person name="Rokshar D.S."/>
            <person name="Rothfels C.J."/>
            <person name="Schneider L."/>
            <person name="Shu S."/>
            <person name="Stevenson D.W."/>
            <person name="Thummler F."/>
            <person name="Tillich M."/>
            <person name="Villarreal Aguilar J.C."/>
            <person name="Widiez T."/>
            <person name="Wong G.K."/>
            <person name="Wymore A."/>
            <person name="Zhang Y."/>
            <person name="Zimmer A.D."/>
            <person name="Quatrano R.S."/>
            <person name="Mayer K.F.X."/>
            <person name="Goodstein D."/>
            <person name="Casacuberta J.M."/>
            <person name="Vandepoele K."/>
            <person name="Reski R."/>
            <person name="Cuming A.C."/>
            <person name="Tuskan G.A."/>
            <person name="Maumus F."/>
            <person name="Salse J."/>
            <person name="Schmutz J."/>
            <person name="Rensing S.A."/>
        </authorList>
    </citation>
    <scope>NUCLEOTIDE SEQUENCE [LARGE SCALE GENOMIC DNA]</scope>
    <source>
        <strain evidence="2 3">cv. Gransden 2004</strain>
    </source>
</reference>
<reference evidence="2" key="3">
    <citation type="submission" date="2020-12" db="UniProtKB">
        <authorList>
            <consortium name="EnsemblPlants"/>
        </authorList>
    </citation>
    <scope>IDENTIFICATION</scope>
</reference>
<dbReference type="InParanoid" id="A0A2K1L6M9"/>
<sequence length="67" mass="7718">MSPRALCLRRHPPLSPGTSGRRLKYSSPKTLCKTDLLRKTVRRHWNVLRAYYRCTLVSISSTTFGLL</sequence>